<sequence length="148" mass="16364">MYRNSEGTLVFSDKPHPEATIISVKSKVESIPASQPNKTIKSSPAKKNMSYQLNILQPKSQATIRSNPGQLTVSLNVSPNRPNSAQLKLWLDGAVVKTLPYRAITTLENVYRGEHQLKVELIDSNGKLIASSQTVTFYMHQASIVNTK</sequence>
<keyword evidence="2" id="KW-1185">Reference proteome</keyword>
<name>A0ABY7ALT9_9ALTE</name>
<evidence type="ECO:0008006" key="3">
    <source>
        <dbReference type="Google" id="ProtNLM"/>
    </source>
</evidence>
<accession>A0ABY7ALT9</accession>
<protein>
    <recommendedName>
        <fullName evidence="3">DUF4124 domain-containing protein</fullName>
    </recommendedName>
</protein>
<dbReference type="RefSeq" id="WP_268074801.1">
    <property type="nucleotide sequence ID" value="NZ_CP109965.1"/>
</dbReference>
<dbReference type="Gene3D" id="2.60.40.10">
    <property type="entry name" value="Immunoglobulins"/>
    <property type="match status" value="1"/>
</dbReference>
<proteinExistence type="predicted"/>
<evidence type="ECO:0000313" key="1">
    <source>
        <dbReference type="EMBL" id="WAJ70449.1"/>
    </source>
</evidence>
<dbReference type="EMBL" id="CP109965">
    <property type="protein sequence ID" value="WAJ70449.1"/>
    <property type="molecule type" value="Genomic_DNA"/>
</dbReference>
<evidence type="ECO:0000313" key="2">
    <source>
        <dbReference type="Proteomes" id="UP001163726"/>
    </source>
</evidence>
<organism evidence="1 2">
    <name type="scientific">Catenovulum adriaticum</name>
    <dbReference type="NCBI Taxonomy" id="2984846"/>
    <lineage>
        <taxon>Bacteria</taxon>
        <taxon>Pseudomonadati</taxon>
        <taxon>Pseudomonadota</taxon>
        <taxon>Gammaproteobacteria</taxon>
        <taxon>Alteromonadales</taxon>
        <taxon>Alteromonadaceae</taxon>
        <taxon>Catenovulum</taxon>
    </lineage>
</organism>
<reference evidence="1" key="1">
    <citation type="submission" date="2022-10" db="EMBL/GenBank/DDBJ databases">
        <title>Catenovulum adriacola sp. nov. isolated in the Harbour of Susak.</title>
        <authorList>
            <person name="Schoch T."/>
            <person name="Reich S.J."/>
            <person name="Stoeferle S."/>
            <person name="Flaiz M."/>
            <person name="Kazda M."/>
            <person name="Riedel C.U."/>
            <person name="Duerre P."/>
        </authorList>
    </citation>
    <scope>NUCLEOTIDE SEQUENCE</scope>
    <source>
        <strain evidence="1">TS8</strain>
    </source>
</reference>
<dbReference type="InterPro" id="IPR013783">
    <property type="entry name" value="Ig-like_fold"/>
</dbReference>
<dbReference type="Proteomes" id="UP001163726">
    <property type="component" value="Chromosome"/>
</dbReference>
<gene>
    <name evidence="1" type="ORF">OLW01_01125</name>
</gene>